<proteinExistence type="predicted"/>
<evidence type="ECO:0000313" key="4">
    <source>
        <dbReference type="Proteomes" id="UP000690515"/>
    </source>
</evidence>
<keyword evidence="4" id="KW-1185">Reference proteome</keyword>
<dbReference type="RefSeq" id="WP_215818537.1">
    <property type="nucleotide sequence ID" value="NZ_JAGSOY010000006.1"/>
</dbReference>
<dbReference type="EMBL" id="JAGSOY010000006">
    <property type="protein sequence ID" value="MBU2710380.1"/>
    <property type="molecule type" value="Genomic_DNA"/>
</dbReference>
<protein>
    <submittedName>
        <fullName evidence="3">Glycosyltransferase</fullName>
        <ecNumber evidence="3">2.4.-.-</ecNumber>
    </submittedName>
</protein>
<dbReference type="SUPFAM" id="SSF53756">
    <property type="entry name" value="UDP-Glycosyltransferase/glycogen phosphorylase"/>
    <property type="match status" value="1"/>
</dbReference>
<evidence type="ECO:0000256" key="1">
    <source>
        <dbReference type="ARBA" id="ARBA00022679"/>
    </source>
</evidence>
<dbReference type="EC" id="2.4.-.-" evidence="3"/>
<dbReference type="GO" id="GO:0016757">
    <property type="term" value="F:glycosyltransferase activity"/>
    <property type="evidence" value="ECO:0007669"/>
    <property type="project" value="UniProtKB-KW"/>
</dbReference>
<name>A0ABS5Z8P6_9GAMM</name>
<keyword evidence="3" id="KW-0328">Glycosyltransferase</keyword>
<dbReference type="Gene3D" id="3.40.50.2000">
    <property type="entry name" value="Glycogen Phosphorylase B"/>
    <property type="match status" value="1"/>
</dbReference>
<dbReference type="Proteomes" id="UP000690515">
    <property type="component" value="Unassembled WGS sequence"/>
</dbReference>
<reference evidence="3 4" key="1">
    <citation type="submission" date="2021-04" db="EMBL/GenBank/DDBJ databases">
        <authorList>
            <person name="Pira H."/>
            <person name="Risdian C."/>
            <person name="Wink J."/>
        </authorList>
    </citation>
    <scope>NUCLEOTIDE SEQUENCE [LARGE SCALE GENOMIC DNA]</scope>
    <source>
        <strain evidence="3 4">WH53</strain>
    </source>
</reference>
<feature type="domain" description="Glycosyl transferase family 1" evidence="2">
    <location>
        <begin position="245"/>
        <end position="321"/>
    </location>
</feature>
<evidence type="ECO:0000313" key="3">
    <source>
        <dbReference type="EMBL" id="MBU2710380.1"/>
    </source>
</evidence>
<dbReference type="Pfam" id="PF00534">
    <property type="entry name" value="Glycos_transf_1"/>
    <property type="match status" value="1"/>
</dbReference>
<evidence type="ECO:0000259" key="2">
    <source>
        <dbReference type="Pfam" id="PF00534"/>
    </source>
</evidence>
<sequence>MLSKKMIRIHLTNVTGVGATRLLQSLLPEIESSRSTVVEQVYLPDKGELSAYCSPHTSALIDVYHRWLPNSLSRILECLILATHFNGSSPLLVLGDLPLCCKAKQVVFVQTPNLIKPSNIQLKWEDLKYWVSRILFRFNMNRVHAFIVQTDVMLNALEQSYPEIAGKVYVVAQPVPTWLLDSNLKRIGHMSRDSNRLRLIYPAASYPHKNHTLLSLLDPRVDWPVEQLDLTLEEALNPAPNLPWIKCLGFLSEEKMLEAYGQTDALLFLSKDESYGFPLVEAMFVGLPIVCPDLPYARTLCGDMAIYFDPDSPDTLYKALLLLQSRLAEGWWPQWENRLNTIPKDWATVARKMLEICFNE</sequence>
<gene>
    <name evidence="3" type="ORF">KCG35_04865</name>
</gene>
<dbReference type="PANTHER" id="PTHR46401">
    <property type="entry name" value="GLYCOSYLTRANSFERASE WBBK-RELATED"/>
    <property type="match status" value="1"/>
</dbReference>
<dbReference type="PANTHER" id="PTHR46401:SF2">
    <property type="entry name" value="GLYCOSYLTRANSFERASE WBBK-RELATED"/>
    <property type="match status" value="1"/>
</dbReference>
<accession>A0ABS5Z8P6</accession>
<keyword evidence="1 3" id="KW-0808">Transferase</keyword>
<dbReference type="InterPro" id="IPR001296">
    <property type="entry name" value="Glyco_trans_1"/>
</dbReference>
<organism evidence="3 4">
    <name type="scientific">Zooshikella harenae</name>
    <dbReference type="NCBI Taxonomy" id="2827238"/>
    <lineage>
        <taxon>Bacteria</taxon>
        <taxon>Pseudomonadati</taxon>
        <taxon>Pseudomonadota</taxon>
        <taxon>Gammaproteobacteria</taxon>
        <taxon>Oceanospirillales</taxon>
        <taxon>Zooshikellaceae</taxon>
        <taxon>Zooshikella</taxon>
    </lineage>
</organism>
<comment type="caution">
    <text evidence="3">The sequence shown here is derived from an EMBL/GenBank/DDBJ whole genome shotgun (WGS) entry which is preliminary data.</text>
</comment>